<keyword evidence="11 14" id="KW-0472">Membrane</keyword>
<dbReference type="GO" id="GO:0000139">
    <property type="term" value="C:Golgi membrane"/>
    <property type="evidence" value="ECO:0007669"/>
    <property type="project" value="UniProtKB-SubCell"/>
</dbReference>
<dbReference type="UniPathway" id="UPA00378"/>
<evidence type="ECO:0000256" key="8">
    <source>
        <dbReference type="ARBA" id="ARBA00022968"/>
    </source>
</evidence>
<keyword evidence="12" id="KW-0325">Glycoprotein</keyword>
<evidence type="ECO:0000256" key="1">
    <source>
        <dbReference type="ARBA" id="ARBA00004323"/>
    </source>
</evidence>
<keyword evidence="7 14" id="KW-0812">Transmembrane</keyword>
<dbReference type="AlphaFoldDB" id="A0A507FQR4"/>
<proteinExistence type="inferred from homology"/>
<name>A0A507FQR4_9FUNG</name>
<evidence type="ECO:0000256" key="7">
    <source>
        <dbReference type="ARBA" id="ARBA00022692"/>
    </source>
</evidence>
<evidence type="ECO:0000256" key="5">
    <source>
        <dbReference type="ARBA" id="ARBA00022676"/>
    </source>
</evidence>
<evidence type="ECO:0000256" key="2">
    <source>
        <dbReference type="ARBA" id="ARBA00004922"/>
    </source>
</evidence>
<keyword evidence="17" id="KW-1185">Reference proteome</keyword>
<evidence type="ECO:0000256" key="10">
    <source>
        <dbReference type="ARBA" id="ARBA00023034"/>
    </source>
</evidence>
<comment type="caution">
    <text evidence="16">The sequence shown here is derived from an EMBL/GenBank/DDBJ whole genome shotgun (WGS) entry which is preliminary data.</text>
</comment>
<evidence type="ECO:0000256" key="6">
    <source>
        <dbReference type="ARBA" id="ARBA00022679"/>
    </source>
</evidence>
<dbReference type="GO" id="GO:0030144">
    <property type="term" value="F:alpha-1,6-mannosylglycoprotein 6-beta-N-acetylglucosaminyltransferase activity"/>
    <property type="evidence" value="ECO:0007669"/>
    <property type="project" value="UniProtKB-EC"/>
</dbReference>
<comment type="pathway">
    <text evidence="2">Protein modification; protein glycosylation.</text>
</comment>
<dbReference type="Proteomes" id="UP000320333">
    <property type="component" value="Unassembled WGS sequence"/>
</dbReference>
<keyword evidence="9 14" id="KW-1133">Transmembrane helix</keyword>
<protein>
    <recommendedName>
        <fullName evidence="4">alpha-1,6-mannosyl-glycoprotein 6-beta-N-acetylglucosaminyltransferase</fullName>
        <ecNumber evidence="4">2.4.1.155</ecNumber>
    </recommendedName>
</protein>
<keyword evidence="10" id="KW-0333">Golgi apparatus</keyword>
<dbReference type="Pfam" id="PF15024">
    <property type="entry name" value="Glyco_transf_18"/>
    <property type="match status" value="1"/>
</dbReference>
<dbReference type="PANTHER" id="PTHR15075:SF2">
    <property type="entry name" value="ALPHA-1,6-MANNOSYLGLYCOPROTEIN 6-BETA-N-ACETYLGLUCOSAMINYLTRANSFERASE"/>
    <property type="match status" value="1"/>
</dbReference>
<evidence type="ECO:0000256" key="9">
    <source>
        <dbReference type="ARBA" id="ARBA00022989"/>
    </source>
</evidence>
<evidence type="ECO:0000256" key="11">
    <source>
        <dbReference type="ARBA" id="ARBA00023136"/>
    </source>
</evidence>
<accession>A0A507FQR4</accession>
<dbReference type="GO" id="GO:0006487">
    <property type="term" value="P:protein N-linked glycosylation"/>
    <property type="evidence" value="ECO:0007669"/>
    <property type="project" value="TreeGrafter"/>
</dbReference>
<evidence type="ECO:0000256" key="12">
    <source>
        <dbReference type="ARBA" id="ARBA00023180"/>
    </source>
</evidence>
<reference evidence="16 17" key="1">
    <citation type="journal article" date="2019" name="Sci. Rep.">
        <title>Comparative genomics of chytrid fungi reveal insights into the obligate biotrophic and pathogenic lifestyle of Synchytrium endobioticum.</title>
        <authorList>
            <person name="van de Vossenberg B.T.L.H."/>
            <person name="Warris S."/>
            <person name="Nguyen H.D.T."/>
            <person name="van Gent-Pelzer M.P.E."/>
            <person name="Joly D.L."/>
            <person name="van de Geest H.C."/>
            <person name="Bonants P.J.M."/>
            <person name="Smith D.S."/>
            <person name="Levesque C.A."/>
            <person name="van der Lee T.A.J."/>
        </authorList>
    </citation>
    <scope>NUCLEOTIDE SEQUENCE [LARGE SCALE GENOMIC DNA]</scope>
    <source>
        <strain evidence="16 17">CBS 675.73</strain>
    </source>
</reference>
<dbReference type="STRING" id="246404.A0A507FQR4"/>
<dbReference type="EMBL" id="QEAP01000010">
    <property type="protein sequence ID" value="TPX78040.1"/>
    <property type="molecule type" value="Genomic_DNA"/>
</dbReference>
<keyword evidence="5" id="KW-0328">Glycosyltransferase</keyword>
<evidence type="ECO:0000313" key="16">
    <source>
        <dbReference type="EMBL" id="TPX78040.1"/>
    </source>
</evidence>
<evidence type="ECO:0000256" key="4">
    <source>
        <dbReference type="ARBA" id="ARBA00012671"/>
    </source>
</evidence>
<organism evidence="16 17">
    <name type="scientific">Chytriomyces confervae</name>
    <dbReference type="NCBI Taxonomy" id="246404"/>
    <lineage>
        <taxon>Eukaryota</taxon>
        <taxon>Fungi</taxon>
        <taxon>Fungi incertae sedis</taxon>
        <taxon>Chytridiomycota</taxon>
        <taxon>Chytridiomycota incertae sedis</taxon>
        <taxon>Chytridiomycetes</taxon>
        <taxon>Chytridiales</taxon>
        <taxon>Chytriomycetaceae</taxon>
        <taxon>Chytriomyces</taxon>
    </lineage>
</organism>
<feature type="transmembrane region" description="Helical" evidence="14">
    <location>
        <begin position="12"/>
        <end position="34"/>
    </location>
</feature>
<dbReference type="InterPro" id="IPR026116">
    <property type="entry name" value="GT18_cat"/>
</dbReference>
<evidence type="ECO:0000313" key="17">
    <source>
        <dbReference type="Proteomes" id="UP000320333"/>
    </source>
</evidence>
<keyword evidence="8" id="KW-0735">Signal-anchor</keyword>
<dbReference type="InterPro" id="IPR052105">
    <property type="entry name" value="MGAT5_Glycosyltransferase"/>
</dbReference>
<comment type="subcellular location">
    <subcellularLocation>
        <location evidence="1">Golgi apparatus membrane</location>
        <topology evidence="1">Single-pass type II membrane protein</topology>
    </subcellularLocation>
</comment>
<dbReference type="EC" id="2.4.1.155" evidence="4"/>
<feature type="domain" description="Glycosyltransferase family 18 catalytic" evidence="15">
    <location>
        <begin position="157"/>
        <end position="363"/>
    </location>
</feature>
<dbReference type="OrthoDB" id="2113294at2759"/>
<gene>
    <name evidence="16" type="ORF">CcCBS67573_g00692</name>
</gene>
<sequence length="390" mass="44550">MTLTKYAQISPYMFQLVCTLVFAFAVVAATLFSMDQWIISDFPSFRININVTQIIESFQNLRQNDQKLTKFIDCINFKNCSQAQMNVLILASPNFGETIRGHISGENIWARSVMHSLDLLGYTYFIADNQQEALALHKVVGNYTRMVILSEADLGSEWQLSPENYKATKPFTRLTYLGYSLEHWCRQTPYIHSREHRVYILAKHAGHVGTSAINMTLIQDLSSEGIEFVMGGGNAGEFVWPNVTNFGVLSKEQFHIELSKSRVLLGLGNPTTSPSPYDAMCLGVPFVNPIVGYDKERPWDRSRWELQQPFLAYMEEPYVYNVHADNRSAVIDAVRRAMKAPLFERKVLSHMTTAAMKDRVEKIVLLDWRSKALEVQKMNMEYGGNQVFIE</sequence>
<evidence type="ECO:0000256" key="13">
    <source>
        <dbReference type="ARBA" id="ARBA00048243"/>
    </source>
</evidence>
<evidence type="ECO:0000256" key="14">
    <source>
        <dbReference type="SAM" id="Phobius"/>
    </source>
</evidence>
<comment type="similarity">
    <text evidence="3">Belongs to the glycosyltransferase 18 family.</text>
</comment>
<dbReference type="PANTHER" id="PTHR15075">
    <property type="entry name" value="ALPHA-MANNOSIDE BETA-1,6-N-ACETYLGLUCOSAMINYLTRANSFERASE"/>
    <property type="match status" value="1"/>
</dbReference>
<evidence type="ECO:0000256" key="3">
    <source>
        <dbReference type="ARBA" id="ARBA00007477"/>
    </source>
</evidence>
<evidence type="ECO:0000259" key="15">
    <source>
        <dbReference type="Pfam" id="PF15024"/>
    </source>
</evidence>
<comment type="catalytic activity">
    <reaction evidence="13">
        <text>N(4)-{beta-D-GlcNAc-(1-&gt;2)-[beta-D-GlcNAc-(1-&gt;4)]-alpha-D-Man-(1-&gt;3)-[beta-D-GlcNAc-(1-&gt;2)-alpha-D-Man-(1-&gt;6)]-beta-D-Man-(1-&gt;4)-beta-D-GlcNAc-(1-&gt;4)-beta-D-GlcNAc}-L-asparaginyl-[protein] + UDP-N-acetyl-alpha-D-glucosamine = N(4)-{beta-D-GlcNAc-(1-&gt;2)-[beta-D-GlcNAc-(1-&gt;4)]-alpha-D-Man-(1-&gt;3)-[beta-D-GlcNAc-(1-&gt;2)-[beta-D-GlcNAc-(1-&gt;6)]-alpha-D-Man-(1-&gt;6)]-beta-D-Man-(1-&gt;4)-beta-D-GlcNAc-(1-&gt;4)-beta-D-GlcNAc}-L-asparaginyl-[protein] + UDP + H(+)</text>
        <dbReference type="Rhea" id="RHEA:16921"/>
        <dbReference type="Rhea" id="RHEA-COMP:14374"/>
        <dbReference type="Rhea" id="RHEA-COMP:14377"/>
        <dbReference type="ChEBI" id="CHEBI:15378"/>
        <dbReference type="ChEBI" id="CHEBI:57705"/>
        <dbReference type="ChEBI" id="CHEBI:58223"/>
        <dbReference type="ChEBI" id="CHEBI:139507"/>
        <dbReference type="ChEBI" id="CHEBI:139510"/>
        <dbReference type="EC" id="2.4.1.155"/>
    </reaction>
</comment>
<keyword evidence="6" id="KW-0808">Transferase</keyword>